<dbReference type="GO" id="GO:0004177">
    <property type="term" value="F:aminopeptidase activity"/>
    <property type="evidence" value="ECO:0007669"/>
    <property type="project" value="UniProtKB-UniRule"/>
</dbReference>
<feature type="active site" description="Proton acceptor" evidence="6">
    <location>
        <position position="153"/>
    </location>
</feature>
<dbReference type="PANTHER" id="PTHR42994">
    <property type="entry name" value="PEPTIDASE T"/>
    <property type="match status" value="1"/>
</dbReference>
<dbReference type="Pfam" id="PF07687">
    <property type="entry name" value="M20_dimer"/>
    <property type="match status" value="1"/>
</dbReference>
<dbReference type="EMBL" id="QQTP01000007">
    <property type="protein sequence ID" value="RDJ24055.1"/>
    <property type="molecule type" value="Genomic_DNA"/>
</dbReference>
<evidence type="ECO:0000256" key="3">
    <source>
        <dbReference type="ARBA" id="ARBA00022801"/>
    </source>
</evidence>
<name>A0A370L602_9HYPH</name>
<comment type="similarity">
    <text evidence="5">Belongs to the peptidase M42 family.</text>
</comment>
<comment type="caution">
    <text evidence="9">The sequence shown here is derived from an EMBL/GenBank/DDBJ whole genome shotgun (WGS) entry which is preliminary data.</text>
</comment>
<feature type="binding site" evidence="7">
    <location>
        <position position="120"/>
    </location>
    <ligand>
        <name>Zn(2+)</name>
        <dbReference type="ChEBI" id="CHEBI:29105"/>
        <label>1</label>
    </ligand>
</feature>
<dbReference type="InterPro" id="IPR011650">
    <property type="entry name" value="Peptidase_M20_dimer"/>
</dbReference>
<dbReference type="Pfam" id="PF01546">
    <property type="entry name" value="Peptidase_M20"/>
    <property type="match status" value="1"/>
</dbReference>
<dbReference type="Gene3D" id="3.30.70.360">
    <property type="match status" value="1"/>
</dbReference>
<feature type="domain" description="Peptidase M20 dimerisation" evidence="8">
    <location>
        <begin position="191"/>
        <end position="295"/>
    </location>
</feature>
<evidence type="ECO:0000256" key="5">
    <source>
        <dbReference type="PIRNR" id="PIRNR001123"/>
    </source>
</evidence>
<dbReference type="PIRSF" id="PIRSF001123">
    <property type="entry name" value="PepA_GA"/>
    <property type="match status" value="1"/>
</dbReference>
<evidence type="ECO:0000256" key="2">
    <source>
        <dbReference type="ARBA" id="ARBA00022723"/>
    </source>
</evidence>
<dbReference type="PANTHER" id="PTHR42994:SF2">
    <property type="entry name" value="PEPTIDASE"/>
    <property type="match status" value="1"/>
</dbReference>
<feature type="binding site" evidence="7">
    <location>
        <position position="154"/>
    </location>
    <ligand>
        <name>Zn(2+)</name>
        <dbReference type="ChEBI" id="CHEBI:29105"/>
        <label>2</label>
    </ligand>
</feature>
<dbReference type="SUPFAM" id="SSF55031">
    <property type="entry name" value="Bacterial exopeptidase dimerisation domain"/>
    <property type="match status" value="1"/>
</dbReference>
<dbReference type="InterPro" id="IPR036264">
    <property type="entry name" value="Bact_exopeptidase_dim_dom"/>
</dbReference>
<dbReference type="AlphaFoldDB" id="A0A370L602"/>
<reference evidence="10" key="1">
    <citation type="submission" date="2018-07" db="EMBL/GenBank/DDBJ databases">
        <authorList>
            <person name="Safronova V.I."/>
            <person name="Chirak E.R."/>
            <person name="Sazanova A.L."/>
        </authorList>
    </citation>
    <scope>NUCLEOTIDE SEQUENCE [LARGE SCALE GENOMIC DNA]</scope>
    <source>
        <strain evidence="10">RCAM04685</strain>
    </source>
</reference>
<evidence type="ECO:0000256" key="1">
    <source>
        <dbReference type="ARBA" id="ARBA00001947"/>
    </source>
</evidence>
<sequence>MDIMSSSSVPLDVDAAIDHLMNFLSVEGVTGQEANIAAAVSDALKKIGVPASAIRFDDANTRIPVPTQTGNLIVDLPGTKPGPRLLFSTHLDTVPLCAGAKPRREGDRIVSDGTTALGGDARTGVALLVVLAETLIKHKLPHPPITLLFTVREESGLHGARELKPAELGGAVMCINVDGQLASELIIGAVGQENWEVEIKGRASHAGVAPEKGISATLVGAIGLSEAHNAGWFGKVVKPDGRGTSNVGIFGGKGGTVAAGDATNVVTDYAFIKGEARSPELTFAGKIVDGYEAAFAKAKAAVKDHEGDTAEVTFRRQPAYPPFELGKDTPVVQRATKALKLLGIEPTLLFSNGGLDANWLDKHGVPTITIGAGQAEIHTIKEFVKLDEYEKGCRLGILMATLDD</sequence>
<evidence type="ECO:0000256" key="7">
    <source>
        <dbReference type="PIRSR" id="PIRSR001123-2"/>
    </source>
</evidence>
<comment type="cofactor">
    <cofactor evidence="7">
        <name>a divalent metal cation</name>
        <dbReference type="ChEBI" id="CHEBI:60240"/>
    </cofactor>
    <text evidence="7">Binds 2 divalent metal cations per subunit.</text>
</comment>
<dbReference type="Proteomes" id="UP000255207">
    <property type="component" value="Unassembled WGS sequence"/>
</dbReference>
<comment type="cofactor">
    <cofactor evidence="1">
        <name>Zn(2+)</name>
        <dbReference type="ChEBI" id="CHEBI:29105"/>
    </cofactor>
</comment>
<evidence type="ECO:0000313" key="10">
    <source>
        <dbReference type="Proteomes" id="UP000255207"/>
    </source>
</evidence>
<feature type="binding site" evidence="7">
    <location>
        <position position="120"/>
    </location>
    <ligand>
        <name>Zn(2+)</name>
        <dbReference type="ChEBI" id="CHEBI:29105"/>
        <label>2</label>
    </ligand>
</feature>
<keyword evidence="3 9" id="KW-0378">Hydrolase</keyword>
<dbReference type="InterPro" id="IPR008007">
    <property type="entry name" value="Peptidase_M42"/>
</dbReference>
<accession>A0A370L602</accession>
<evidence type="ECO:0000256" key="4">
    <source>
        <dbReference type="ARBA" id="ARBA00022833"/>
    </source>
</evidence>
<evidence type="ECO:0000313" key="9">
    <source>
        <dbReference type="EMBL" id="RDJ24055.1"/>
    </source>
</evidence>
<evidence type="ECO:0000259" key="8">
    <source>
        <dbReference type="Pfam" id="PF07687"/>
    </source>
</evidence>
<keyword evidence="4" id="KW-0862">Zinc</keyword>
<keyword evidence="2 7" id="KW-0479">Metal-binding</keyword>
<dbReference type="GO" id="GO:0046872">
    <property type="term" value="F:metal ion binding"/>
    <property type="evidence" value="ECO:0007669"/>
    <property type="project" value="UniProtKB-UniRule"/>
</dbReference>
<dbReference type="OrthoDB" id="9776600at2"/>
<proteinExistence type="inferred from homology"/>
<dbReference type="SUPFAM" id="SSF53187">
    <property type="entry name" value="Zn-dependent exopeptidases"/>
    <property type="match status" value="1"/>
</dbReference>
<keyword evidence="10" id="KW-1185">Reference proteome</keyword>
<organism evidence="9 10">
    <name type="scientific">Bosea caraganae</name>
    <dbReference type="NCBI Taxonomy" id="2763117"/>
    <lineage>
        <taxon>Bacteria</taxon>
        <taxon>Pseudomonadati</taxon>
        <taxon>Pseudomonadota</taxon>
        <taxon>Alphaproteobacteria</taxon>
        <taxon>Hyphomicrobiales</taxon>
        <taxon>Boseaceae</taxon>
        <taxon>Bosea</taxon>
    </lineage>
</organism>
<protein>
    <submittedName>
        <fullName evidence="9">M20/M25/M40 family metallo-hydrolase</fullName>
    </submittedName>
</protein>
<dbReference type="Gene3D" id="3.40.630.10">
    <property type="entry name" value="Zn peptidases"/>
    <property type="match status" value="1"/>
</dbReference>
<dbReference type="InterPro" id="IPR002933">
    <property type="entry name" value="Peptidase_M20"/>
</dbReference>
<evidence type="ECO:0000256" key="6">
    <source>
        <dbReference type="PIRSR" id="PIRSR001123-1"/>
    </source>
</evidence>
<gene>
    <name evidence="9" type="ORF">DWE98_14105</name>
</gene>